<keyword evidence="3" id="KW-0694">RNA-binding</keyword>
<dbReference type="InterPro" id="IPR035926">
    <property type="entry name" value="NusB-like_sf"/>
</dbReference>
<sequence length="383" mass="45400">MLNRRTLRIKAMQTLYALYQAERSNYQLAQDFIVETLQPDLNSMERQDPERFEGLRKLALMQLEESVTKKDTEEEIPLMARQVATEALNYYRQKTQQDRLRFVRDATADIERIYDQYLMILLLLLELAEEAQLYQERRYLDEGLNTSVLASNQFIHALRDMPTFENEVIRRNLKWTEEDRVQYIRPFFKDIRQDATFQQYCQRNQHTPSEDADLVMHLLKQLVFKNEMIKTVFDEQNLYWSEDKDILRSLTTKTVKSYQDGDIRLQTLLPGGEDDIKFFKELLRHTLDNEERFMQFIVDQVTNWDSERIALTDRILLMMALAEMIYFPGIPVKVTINEFIEVAKDYSTPRSGQFLNGVLDTLSAKLREDGTIRKSGRGLIDNR</sequence>
<evidence type="ECO:0000256" key="1">
    <source>
        <dbReference type="ARBA" id="ARBA00005952"/>
    </source>
</evidence>
<dbReference type="OrthoDB" id="9787568at2"/>
<proteinExistence type="inferred from homology"/>
<keyword evidence="8" id="KW-1185">Reference proteome</keyword>
<protein>
    <submittedName>
        <fullName evidence="7">Transcription antitermination factor NusB</fullName>
    </submittedName>
</protein>
<dbReference type="SUPFAM" id="SSF48013">
    <property type="entry name" value="NusB-like"/>
    <property type="match status" value="1"/>
</dbReference>
<reference evidence="8" key="1">
    <citation type="submission" date="2018-02" db="EMBL/GenBank/DDBJ databases">
        <title>Genome sequencing of Solimonas sp. HR-BB.</title>
        <authorList>
            <person name="Lee Y."/>
            <person name="Jeon C.O."/>
        </authorList>
    </citation>
    <scope>NUCLEOTIDE SEQUENCE [LARGE SCALE GENOMIC DNA]</scope>
    <source>
        <strain evidence="8">HR-U</strain>
    </source>
</reference>
<evidence type="ECO:0000256" key="4">
    <source>
        <dbReference type="ARBA" id="ARBA00023015"/>
    </source>
</evidence>
<evidence type="ECO:0000256" key="3">
    <source>
        <dbReference type="ARBA" id="ARBA00022884"/>
    </source>
</evidence>
<dbReference type="GO" id="GO:0006353">
    <property type="term" value="P:DNA-templated transcription termination"/>
    <property type="evidence" value="ECO:0007669"/>
    <property type="project" value="InterPro"/>
</dbReference>
<evidence type="ECO:0000256" key="2">
    <source>
        <dbReference type="ARBA" id="ARBA00022814"/>
    </source>
</evidence>
<keyword evidence="4" id="KW-0805">Transcription regulation</keyword>
<accession>A0A2S7IL13</accession>
<feature type="domain" description="NusB/RsmB/TIM44" evidence="6">
    <location>
        <begin position="273"/>
        <end position="362"/>
    </location>
</feature>
<organism evidence="7 8">
    <name type="scientific">Siphonobacter curvatus</name>
    <dbReference type="NCBI Taxonomy" id="2094562"/>
    <lineage>
        <taxon>Bacteria</taxon>
        <taxon>Pseudomonadati</taxon>
        <taxon>Bacteroidota</taxon>
        <taxon>Cytophagia</taxon>
        <taxon>Cytophagales</taxon>
        <taxon>Cytophagaceae</taxon>
        <taxon>Siphonobacter</taxon>
    </lineage>
</organism>
<dbReference type="NCBIfam" id="TIGR01951">
    <property type="entry name" value="nusB"/>
    <property type="match status" value="1"/>
</dbReference>
<keyword evidence="5" id="KW-0804">Transcription</keyword>
<dbReference type="GO" id="GO:0031564">
    <property type="term" value="P:transcription antitermination"/>
    <property type="evidence" value="ECO:0007669"/>
    <property type="project" value="UniProtKB-KW"/>
</dbReference>
<dbReference type="Gene3D" id="1.10.940.10">
    <property type="entry name" value="NusB-like"/>
    <property type="match status" value="1"/>
</dbReference>
<evidence type="ECO:0000259" key="6">
    <source>
        <dbReference type="Pfam" id="PF01029"/>
    </source>
</evidence>
<dbReference type="GO" id="GO:0005829">
    <property type="term" value="C:cytosol"/>
    <property type="evidence" value="ECO:0007669"/>
    <property type="project" value="TreeGrafter"/>
</dbReference>
<dbReference type="GO" id="GO:0003723">
    <property type="term" value="F:RNA binding"/>
    <property type="evidence" value="ECO:0007669"/>
    <property type="project" value="UniProtKB-KW"/>
</dbReference>
<name>A0A2S7IL13_9BACT</name>
<dbReference type="AlphaFoldDB" id="A0A2S7IL13"/>
<dbReference type="Proteomes" id="UP000239590">
    <property type="component" value="Unassembled WGS sequence"/>
</dbReference>
<keyword evidence="2" id="KW-0889">Transcription antitermination</keyword>
<dbReference type="Pfam" id="PF01029">
    <property type="entry name" value="NusB"/>
    <property type="match status" value="1"/>
</dbReference>
<dbReference type="InterPro" id="IPR006027">
    <property type="entry name" value="NusB_RsmB_TIM44"/>
</dbReference>
<dbReference type="InterPro" id="IPR011605">
    <property type="entry name" value="NusB_fam"/>
</dbReference>
<dbReference type="EMBL" id="PTRA01000001">
    <property type="protein sequence ID" value="PQA58412.1"/>
    <property type="molecule type" value="Genomic_DNA"/>
</dbReference>
<gene>
    <name evidence="7" type="primary">nusB</name>
    <name evidence="7" type="ORF">C5O19_01690</name>
</gene>
<evidence type="ECO:0000256" key="5">
    <source>
        <dbReference type="ARBA" id="ARBA00023163"/>
    </source>
</evidence>
<evidence type="ECO:0000313" key="7">
    <source>
        <dbReference type="EMBL" id="PQA58412.1"/>
    </source>
</evidence>
<dbReference type="PANTHER" id="PTHR11078">
    <property type="entry name" value="N UTILIZATION SUBSTANCE PROTEIN B-RELATED"/>
    <property type="match status" value="1"/>
</dbReference>
<comment type="caution">
    <text evidence="7">The sequence shown here is derived from an EMBL/GenBank/DDBJ whole genome shotgun (WGS) entry which is preliminary data.</text>
</comment>
<comment type="similarity">
    <text evidence="1">Belongs to the NusB family.</text>
</comment>
<dbReference type="PANTHER" id="PTHR11078:SF3">
    <property type="entry name" value="ANTITERMINATION NUSB DOMAIN-CONTAINING PROTEIN"/>
    <property type="match status" value="1"/>
</dbReference>
<evidence type="ECO:0000313" key="8">
    <source>
        <dbReference type="Proteomes" id="UP000239590"/>
    </source>
</evidence>